<evidence type="ECO:0008006" key="5">
    <source>
        <dbReference type="Google" id="ProtNLM"/>
    </source>
</evidence>
<dbReference type="SUPFAM" id="SSF110296">
    <property type="entry name" value="Oligoxyloglucan reducing end-specific cellobiohydrolase"/>
    <property type="match status" value="1"/>
</dbReference>
<dbReference type="PROSITE" id="PS51257">
    <property type="entry name" value="PROKAR_LIPOPROTEIN"/>
    <property type="match status" value="1"/>
</dbReference>
<protein>
    <recommendedName>
        <fullName evidence="5">VPS10, VPS10 domain protein</fullName>
    </recommendedName>
</protein>
<dbReference type="eggNOG" id="COG4447">
    <property type="taxonomic scope" value="Bacteria"/>
</dbReference>
<evidence type="ECO:0000256" key="1">
    <source>
        <dbReference type="SAM" id="MobiDB-lite"/>
    </source>
</evidence>
<dbReference type="NCBIfam" id="NF045728">
    <property type="entry name" value="glycosyl_F510_1955"/>
    <property type="match status" value="1"/>
</dbReference>
<dbReference type="InterPro" id="IPR015943">
    <property type="entry name" value="WD40/YVTN_repeat-like_dom_sf"/>
</dbReference>
<dbReference type="EMBL" id="JOTN01000005">
    <property type="protein sequence ID" value="KEK19877.1"/>
    <property type="molecule type" value="Genomic_DNA"/>
</dbReference>
<keyword evidence="2" id="KW-0732">Signal</keyword>
<dbReference type="AlphaFoldDB" id="A0A073K0A0"/>
<dbReference type="Proteomes" id="UP000027822">
    <property type="component" value="Unassembled WGS sequence"/>
</dbReference>
<gene>
    <name evidence="3" type="ORF">BAMA_19070</name>
</gene>
<dbReference type="Gene3D" id="2.130.10.10">
    <property type="entry name" value="YVTN repeat-like/Quinoprotein amine dehydrogenase"/>
    <property type="match status" value="1"/>
</dbReference>
<organism evidence="3 4">
    <name type="scientific">Bacillus manliponensis</name>
    <dbReference type="NCBI Taxonomy" id="574376"/>
    <lineage>
        <taxon>Bacteria</taxon>
        <taxon>Bacillati</taxon>
        <taxon>Bacillota</taxon>
        <taxon>Bacilli</taxon>
        <taxon>Bacillales</taxon>
        <taxon>Bacillaceae</taxon>
        <taxon>Bacillus</taxon>
        <taxon>Bacillus cereus group</taxon>
    </lineage>
</organism>
<dbReference type="RefSeq" id="WP_034638025.1">
    <property type="nucleotide sequence ID" value="NZ_CBCSJC010000010.1"/>
</dbReference>
<evidence type="ECO:0000313" key="3">
    <source>
        <dbReference type="EMBL" id="KEK19877.1"/>
    </source>
</evidence>
<reference evidence="3 4" key="1">
    <citation type="submission" date="2014-06" db="EMBL/GenBank/DDBJ databases">
        <title>Draft genome sequence of Bacillus manliponensis JCM 15802 (MCCC 1A00708).</title>
        <authorList>
            <person name="Lai Q."/>
            <person name="Liu Y."/>
            <person name="Shao Z."/>
        </authorList>
    </citation>
    <scope>NUCLEOTIDE SEQUENCE [LARGE SCALE GENOMIC DNA]</scope>
    <source>
        <strain evidence="3 4">JCM 15802</strain>
    </source>
</reference>
<dbReference type="InterPro" id="IPR054817">
    <property type="entry name" value="Glycosyl_F510_1955-like"/>
</dbReference>
<evidence type="ECO:0000256" key="2">
    <source>
        <dbReference type="SAM" id="SignalP"/>
    </source>
</evidence>
<feature type="region of interest" description="Disordered" evidence="1">
    <location>
        <begin position="25"/>
        <end position="51"/>
    </location>
</feature>
<name>A0A073K0A0_9BACI</name>
<comment type="caution">
    <text evidence="3">The sequence shown here is derived from an EMBL/GenBank/DDBJ whole genome shotgun (WGS) entry which is preliminary data.</text>
</comment>
<proteinExistence type="predicted"/>
<sequence length="331" mass="36444">MKKLLLSSFAMTSLFIMTACSNETETTTKKEETVQTSKKGNNETSNTNPQDFYKELSSGNIDHIHGIGYAGNIPGISIATHSGIRIYQDGKWLETPVQKHDYMGFQATKDGFFASGHPEPGSKLKNPLGLTKSVDGGETLKTLAFYGESDFHNLAVGYNNEAIYVYNERPNSKLKTGFYFSKNSGTDWESSKLDGISSTISSFAVHPDKASIIAISAKDGIHLSTDYGNTFQIFSKSEGTTALTFGNEEIIYSHTTNKKQQGLTKQLLANGEKTELQVPPLHTKEAIMYISQNPQNPSEIVFVTSEVSVFLTTDNGQTWKQIVEKGTLQFN</sequence>
<accession>A0A073K0A0</accession>
<feature type="signal peptide" evidence="2">
    <location>
        <begin position="1"/>
        <end position="21"/>
    </location>
</feature>
<keyword evidence="4" id="KW-1185">Reference proteome</keyword>
<evidence type="ECO:0000313" key="4">
    <source>
        <dbReference type="Proteomes" id="UP000027822"/>
    </source>
</evidence>
<dbReference type="STRING" id="574376.BAMA_19070"/>
<feature type="chain" id="PRO_5001692506" description="VPS10, VPS10 domain protein" evidence="2">
    <location>
        <begin position="22"/>
        <end position="331"/>
    </location>
</feature>